<sequence>MPDGALSFIICFFQEDEMKHGFHENDWREGDQEQGKIIHRCHYFSGFRPAKAFASSEANSSFGYNYPDGLECLHQRK</sequence>
<comment type="caution">
    <text evidence="1">The sequence shown here is derived from an EMBL/GenBank/DDBJ whole genome shotgun (WGS) entry which is preliminary data.</text>
</comment>
<proteinExistence type="predicted"/>
<protein>
    <submittedName>
        <fullName evidence="1">Uncharacterized protein</fullName>
    </submittedName>
</protein>
<dbReference type="EMBL" id="JAXCGZ010021155">
    <property type="protein sequence ID" value="KAK7058679.1"/>
    <property type="molecule type" value="Genomic_DNA"/>
</dbReference>
<gene>
    <name evidence="1" type="ORF">SK128_025721</name>
</gene>
<evidence type="ECO:0000313" key="2">
    <source>
        <dbReference type="Proteomes" id="UP001381693"/>
    </source>
</evidence>
<accession>A0AAN8WG44</accession>
<dbReference type="AlphaFoldDB" id="A0AAN8WG44"/>
<organism evidence="1 2">
    <name type="scientific">Halocaridina rubra</name>
    <name type="common">Hawaiian red shrimp</name>
    <dbReference type="NCBI Taxonomy" id="373956"/>
    <lineage>
        <taxon>Eukaryota</taxon>
        <taxon>Metazoa</taxon>
        <taxon>Ecdysozoa</taxon>
        <taxon>Arthropoda</taxon>
        <taxon>Crustacea</taxon>
        <taxon>Multicrustacea</taxon>
        <taxon>Malacostraca</taxon>
        <taxon>Eumalacostraca</taxon>
        <taxon>Eucarida</taxon>
        <taxon>Decapoda</taxon>
        <taxon>Pleocyemata</taxon>
        <taxon>Caridea</taxon>
        <taxon>Atyoidea</taxon>
        <taxon>Atyidae</taxon>
        <taxon>Halocaridina</taxon>
    </lineage>
</organism>
<name>A0AAN8WG44_HALRR</name>
<keyword evidence="2" id="KW-1185">Reference proteome</keyword>
<evidence type="ECO:0000313" key="1">
    <source>
        <dbReference type="EMBL" id="KAK7058679.1"/>
    </source>
</evidence>
<reference evidence="1 2" key="1">
    <citation type="submission" date="2023-11" db="EMBL/GenBank/DDBJ databases">
        <title>Halocaridina rubra genome assembly.</title>
        <authorList>
            <person name="Smith C."/>
        </authorList>
    </citation>
    <scope>NUCLEOTIDE SEQUENCE [LARGE SCALE GENOMIC DNA]</scope>
    <source>
        <strain evidence="1">EP-1</strain>
        <tissue evidence="1">Whole</tissue>
    </source>
</reference>
<dbReference type="Proteomes" id="UP001381693">
    <property type="component" value="Unassembled WGS sequence"/>
</dbReference>